<reference evidence="11" key="2">
    <citation type="submission" date="2025-09" db="UniProtKB">
        <authorList>
            <consortium name="Ensembl"/>
        </authorList>
    </citation>
    <scope>IDENTIFICATION</scope>
</reference>
<dbReference type="InterPro" id="IPR013320">
    <property type="entry name" value="ConA-like_dom_sf"/>
</dbReference>
<dbReference type="InterPro" id="IPR006574">
    <property type="entry name" value="PRY"/>
</dbReference>
<evidence type="ECO:0000256" key="6">
    <source>
        <dbReference type="PROSITE-ProRule" id="PRU00024"/>
    </source>
</evidence>
<dbReference type="Pfam" id="PF13765">
    <property type="entry name" value="PRY"/>
    <property type="match status" value="1"/>
</dbReference>
<reference evidence="11" key="1">
    <citation type="submission" date="2025-08" db="UniProtKB">
        <authorList>
            <consortium name="Ensembl"/>
        </authorList>
    </citation>
    <scope>IDENTIFICATION</scope>
</reference>
<dbReference type="InterPro" id="IPR001870">
    <property type="entry name" value="B30.2/SPRY"/>
</dbReference>
<protein>
    <submittedName>
        <fullName evidence="11">Tripartite motif-containing protein 16-like</fullName>
    </submittedName>
</protein>
<dbReference type="InterPro" id="IPR003879">
    <property type="entry name" value="Butyrophylin_SPRY"/>
</dbReference>
<dbReference type="Pfam" id="PF25600">
    <property type="entry name" value="TRIM_CC"/>
    <property type="match status" value="1"/>
</dbReference>
<dbReference type="Pfam" id="PF00622">
    <property type="entry name" value="SPRY"/>
    <property type="match status" value="1"/>
</dbReference>
<dbReference type="SUPFAM" id="SSF57850">
    <property type="entry name" value="RING/U-box"/>
    <property type="match status" value="1"/>
</dbReference>
<sequence length="553" mass="63689">MEQQVSNVEREKISCSICLDVLKDPVTIPCGHSFCINCVQEHWNSEDQRGTYKCPQCRKTFRRRPVLKKNITLTAVVEDLKNSELQAAPADHHYAGPEDVACDVCTGRKMKAVKSCLYCPASYCRDHLQPHYDAPPLKKHKLVEPCKNLQQNVCSRHDEVMKVFCRTDQQCICCLCLLDEHKGHETVPAAAERAEKQKELQVTEEEIQGRIFEYECELSTLENEEEVINTCTDEALKYNKKFLREMTRLVQKRCSDMRQQIRSQQETKMRQIKELREKLEQEVPELKRKYAELKKLSSTEDHSQFLLSYPSLPAPVESTLSSTIETRSDTDETKMIEELQVFLGDNWSKPLLTDTEVDILVSGWEPITVGGFSDFKQEINLDPKTANKYLLLSKYNTKVTLTKKIQRYPDHPGRFAGWYQVLSEESLTERHFWEVDWVGESVYVAVSYKDINRAGTSKDCAFGFNDKSWAMHCKKESCTFWHNGIKTDLSAPVASRVGVYLDHKGGLLSFYNISSRMTFLHRVKTTFTQPLHAGIWLSDEGDSAFFNRDDLEG</sequence>
<dbReference type="SUPFAM" id="SSF49899">
    <property type="entry name" value="Concanavalin A-like lectins/glucanases"/>
    <property type="match status" value="1"/>
</dbReference>
<evidence type="ECO:0000313" key="11">
    <source>
        <dbReference type="Ensembl" id="ENSFHEP00000007236.1"/>
    </source>
</evidence>
<dbReference type="Ensembl" id="ENSFHET00000004160.1">
    <property type="protein sequence ID" value="ENSFHEP00000007236.1"/>
    <property type="gene ID" value="ENSFHEG00000008324.1"/>
</dbReference>
<dbReference type="InterPro" id="IPR003877">
    <property type="entry name" value="SPRY_dom"/>
</dbReference>
<dbReference type="InterPro" id="IPR043136">
    <property type="entry name" value="B30.2/SPRY_sf"/>
</dbReference>
<keyword evidence="7" id="KW-0175">Coiled coil</keyword>
<dbReference type="STRING" id="8078.ENSFHEP00000007236"/>
<dbReference type="PROSITE" id="PS50188">
    <property type="entry name" value="B302_SPRY"/>
    <property type="match status" value="1"/>
</dbReference>
<dbReference type="CDD" id="cd16040">
    <property type="entry name" value="SPRY_PRY_SNTX"/>
    <property type="match status" value="1"/>
</dbReference>
<dbReference type="PRINTS" id="PR01407">
    <property type="entry name" value="BUTYPHLNCDUF"/>
</dbReference>
<dbReference type="GO" id="GO:0005737">
    <property type="term" value="C:cytoplasm"/>
    <property type="evidence" value="ECO:0007669"/>
    <property type="project" value="UniProtKB-ARBA"/>
</dbReference>
<evidence type="ECO:0000256" key="5">
    <source>
        <dbReference type="ARBA" id="ARBA00022859"/>
    </source>
</evidence>
<dbReference type="Gene3D" id="3.30.160.60">
    <property type="entry name" value="Classic Zinc Finger"/>
    <property type="match status" value="1"/>
</dbReference>
<evidence type="ECO:0000313" key="12">
    <source>
        <dbReference type="Proteomes" id="UP000265000"/>
    </source>
</evidence>
<proteinExistence type="predicted"/>
<evidence type="ECO:0000256" key="2">
    <source>
        <dbReference type="ARBA" id="ARBA00022723"/>
    </source>
</evidence>
<dbReference type="Gene3D" id="3.30.40.10">
    <property type="entry name" value="Zinc/RING finger domain, C3HC4 (zinc finger)"/>
    <property type="match status" value="1"/>
</dbReference>
<dbReference type="Gene3D" id="2.60.120.920">
    <property type="match status" value="1"/>
</dbReference>
<dbReference type="GeneTree" id="ENSGT01150000286922"/>
<evidence type="ECO:0000256" key="7">
    <source>
        <dbReference type="SAM" id="Coils"/>
    </source>
</evidence>
<evidence type="ECO:0000256" key="1">
    <source>
        <dbReference type="ARBA" id="ARBA00022588"/>
    </source>
</evidence>
<keyword evidence="1" id="KW-0399">Innate immunity</keyword>
<dbReference type="GO" id="GO:0008270">
    <property type="term" value="F:zinc ion binding"/>
    <property type="evidence" value="ECO:0007669"/>
    <property type="project" value="UniProtKB-KW"/>
</dbReference>
<keyword evidence="12" id="KW-1185">Reference proteome</keyword>
<dbReference type="InterPro" id="IPR051051">
    <property type="entry name" value="E3_ubiq-ligase_TRIM/RNF"/>
</dbReference>
<dbReference type="OrthoDB" id="111250at2759"/>
<name>A0A3Q2P4X4_FUNHE</name>
<dbReference type="Gene3D" id="4.10.830.40">
    <property type="match status" value="1"/>
</dbReference>
<organism evidence="11 12">
    <name type="scientific">Fundulus heteroclitus</name>
    <name type="common">Killifish</name>
    <name type="synonym">Mummichog</name>
    <dbReference type="NCBI Taxonomy" id="8078"/>
    <lineage>
        <taxon>Eukaryota</taxon>
        <taxon>Metazoa</taxon>
        <taxon>Chordata</taxon>
        <taxon>Craniata</taxon>
        <taxon>Vertebrata</taxon>
        <taxon>Euteleostomi</taxon>
        <taxon>Actinopterygii</taxon>
        <taxon>Neopterygii</taxon>
        <taxon>Teleostei</taxon>
        <taxon>Neoteleostei</taxon>
        <taxon>Acanthomorphata</taxon>
        <taxon>Ovalentaria</taxon>
        <taxon>Atherinomorphae</taxon>
        <taxon>Cyprinodontiformes</taxon>
        <taxon>Fundulidae</taxon>
        <taxon>Fundulus</taxon>
    </lineage>
</organism>
<dbReference type="CDD" id="cd19769">
    <property type="entry name" value="Bbox2_TRIM16-like"/>
    <property type="match status" value="1"/>
</dbReference>
<dbReference type="PANTHER" id="PTHR25465:SF5">
    <property type="entry name" value="E3 UBIQUITIN_ISG15 LIGASE TRIM25-RELATED"/>
    <property type="match status" value="1"/>
</dbReference>
<dbReference type="SMART" id="SM00184">
    <property type="entry name" value="RING"/>
    <property type="match status" value="1"/>
</dbReference>
<dbReference type="InterPro" id="IPR058030">
    <property type="entry name" value="TRIM8/14/16/25/29/45/65_CC"/>
</dbReference>
<keyword evidence="5" id="KW-0391">Immunity</keyword>
<dbReference type="PROSITE" id="PS50119">
    <property type="entry name" value="ZF_BBOX"/>
    <property type="match status" value="1"/>
</dbReference>
<evidence type="ECO:0000256" key="4">
    <source>
        <dbReference type="ARBA" id="ARBA00022833"/>
    </source>
</evidence>
<dbReference type="GO" id="GO:0045087">
    <property type="term" value="P:innate immune response"/>
    <property type="evidence" value="ECO:0007669"/>
    <property type="project" value="UniProtKB-KW"/>
</dbReference>
<dbReference type="PANTHER" id="PTHR25465">
    <property type="entry name" value="B-BOX DOMAIN CONTAINING"/>
    <property type="match status" value="1"/>
</dbReference>
<dbReference type="SMART" id="SM00449">
    <property type="entry name" value="SPRY"/>
    <property type="match status" value="1"/>
</dbReference>
<dbReference type="InterPro" id="IPR000315">
    <property type="entry name" value="Znf_B-box"/>
</dbReference>
<dbReference type="PROSITE" id="PS50089">
    <property type="entry name" value="ZF_RING_2"/>
    <property type="match status" value="1"/>
</dbReference>
<dbReference type="AlphaFoldDB" id="A0A3Q2P4X4"/>
<dbReference type="Pfam" id="PF00643">
    <property type="entry name" value="zf-B_box"/>
    <property type="match status" value="1"/>
</dbReference>
<dbReference type="InterPro" id="IPR013083">
    <property type="entry name" value="Znf_RING/FYVE/PHD"/>
</dbReference>
<keyword evidence="4" id="KW-0862">Zinc</keyword>
<dbReference type="SUPFAM" id="SSF57845">
    <property type="entry name" value="B-box zinc-binding domain"/>
    <property type="match status" value="1"/>
</dbReference>
<dbReference type="Pfam" id="PF15227">
    <property type="entry name" value="zf-C3HC4_4"/>
    <property type="match status" value="1"/>
</dbReference>
<dbReference type="GeneID" id="105921297"/>
<evidence type="ECO:0000256" key="3">
    <source>
        <dbReference type="ARBA" id="ARBA00022771"/>
    </source>
</evidence>
<dbReference type="SMART" id="SM00336">
    <property type="entry name" value="BBOX"/>
    <property type="match status" value="1"/>
</dbReference>
<feature type="domain" description="B box-type" evidence="9">
    <location>
        <begin position="149"/>
        <end position="189"/>
    </location>
</feature>
<dbReference type="SMART" id="SM00589">
    <property type="entry name" value="PRY"/>
    <property type="match status" value="1"/>
</dbReference>
<feature type="coiled-coil region" evidence="7">
    <location>
        <begin position="204"/>
        <end position="296"/>
    </location>
</feature>
<dbReference type="InterPro" id="IPR017907">
    <property type="entry name" value="Znf_RING_CS"/>
</dbReference>
<dbReference type="InterPro" id="IPR001841">
    <property type="entry name" value="Znf_RING"/>
</dbReference>
<evidence type="ECO:0000259" key="9">
    <source>
        <dbReference type="PROSITE" id="PS50119"/>
    </source>
</evidence>
<dbReference type="Proteomes" id="UP000265000">
    <property type="component" value="Unplaced"/>
</dbReference>
<evidence type="ECO:0000259" key="8">
    <source>
        <dbReference type="PROSITE" id="PS50089"/>
    </source>
</evidence>
<evidence type="ECO:0000259" key="10">
    <source>
        <dbReference type="PROSITE" id="PS50188"/>
    </source>
</evidence>
<feature type="domain" description="RING-type" evidence="8">
    <location>
        <begin position="15"/>
        <end position="58"/>
    </location>
</feature>
<keyword evidence="3 6" id="KW-0863">Zinc-finger</keyword>
<accession>A0A3Q2P4X4</accession>
<feature type="domain" description="B30.2/SPRY" evidence="10">
    <location>
        <begin position="359"/>
        <end position="553"/>
    </location>
</feature>
<keyword evidence="2" id="KW-0479">Metal-binding</keyword>
<dbReference type="PROSITE" id="PS00518">
    <property type="entry name" value="ZF_RING_1"/>
    <property type="match status" value="1"/>
</dbReference>